<evidence type="ECO:0000256" key="4">
    <source>
        <dbReference type="ARBA" id="ARBA00022475"/>
    </source>
</evidence>
<proteinExistence type="inferred from homology"/>
<evidence type="ECO:0000256" key="5">
    <source>
        <dbReference type="ARBA" id="ARBA00022692"/>
    </source>
</evidence>
<dbReference type="Pfam" id="PF03553">
    <property type="entry name" value="Na_H_antiporter"/>
    <property type="match status" value="1"/>
</dbReference>
<feature type="transmembrane region" description="Helical" evidence="9">
    <location>
        <begin position="211"/>
        <end position="231"/>
    </location>
</feature>
<dbReference type="EMBL" id="SWCJ01000001">
    <property type="protein sequence ID" value="TKB58676.1"/>
    <property type="molecule type" value="Genomic_DNA"/>
</dbReference>
<feature type="transmembrane region" description="Helical" evidence="9">
    <location>
        <begin position="27"/>
        <end position="46"/>
    </location>
</feature>
<comment type="similarity">
    <text evidence="8">Belongs to the NhaC Na(+)/H(+) (TC 2.A.35) antiporter family.</text>
</comment>
<dbReference type="PANTHER" id="PTHR33451:SF3">
    <property type="entry name" value="MALATE-2H(+)_NA(+)-LACTATE ANTIPORTER"/>
    <property type="match status" value="1"/>
</dbReference>
<dbReference type="PANTHER" id="PTHR33451">
    <property type="entry name" value="MALATE-2H(+)/NA(+)-LACTATE ANTIPORTER"/>
    <property type="match status" value="1"/>
</dbReference>
<evidence type="ECO:0000313" key="11">
    <source>
        <dbReference type="EMBL" id="TKB58676.1"/>
    </source>
</evidence>
<keyword evidence="3" id="KW-0050">Antiport</keyword>
<dbReference type="InterPro" id="IPR052180">
    <property type="entry name" value="NhaC_Na-H+_Antiporter"/>
</dbReference>
<feature type="transmembrane region" description="Helical" evidence="9">
    <location>
        <begin position="130"/>
        <end position="151"/>
    </location>
</feature>
<evidence type="ECO:0000256" key="8">
    <source>
        <dbReference type="ARBA" id="ARBA00038435"/>
    </source>
</evidence>
<dbReference type="InterPro" id="IPR004770">
    <property type="entry name" value="Na/H_antiport_NhaC"/>
</dbReference>
<reference evidence="11 12" key="1">
    <citation type="submission" date="2019-04" db="EMBL/GenBank/DDBJ databases">
        <authorList>
            <person name="Hwang J.C."/>
        </authorList>
    </citation>
    <scope>NUCLEOTIDE SEQUENCE [LARGE SCALE GENOMIC DNA]</scope>
    <source>
        <strain evidence="11 12">IMCC35002</strain>
    </source>
</reference>
<dbReference type="InterPro" id="IPR018461">
    <property type="entry name" value="Na/H_Antiport_NhaC-like_C"/>
</dbReference>
<feature type="transmembrane region" description="Helical" evidence="9">
    <location>
        <begin position="276"/>
        <end position="294"/>
    </location>
</feature>
<evidence type="ECO:0000256" key="6">
    <source>
        <dbReference type="ARBA" id="ARBA00022989"/>
    </source>
</evidence>
<keyword evidence="12" id="KW-1185">Reference proteome</keyword>
<evidence type="ECO:0000256" key="1">
    <source>
        <dbReference type="ARBA" id="ARBA00004651"/>
    </source>
</evidence>
<evidence type="ECO:0000259" key="10">
    <source>
        <dbReference type="Pfam" id="PF03553"/>
    </source>
</evidence>
<feature type="transmembrane region" description="Helical" evidence="9">
    <location>
        <begin position="252"/>
        <end position="270"/>
    </location>
</feature>
<evidence type="ECO:0000256" key="3">
    <source>
        <dbReference type="ARBA" id="ARBA00022449"/>
    </source>
</evidence>
<keyword evidence="6 9" id="KW-1133">Transmembrane helix</keyword>
<feature type="transmembrane region" description="Helical" evidence="9">
    <location>
        <begin position="158"/>
        <end position="182"/>
    </location>
</feature>
<dbReference type="GO" id="GO:0015297">
    <property type="term" value="F:antiporter activity"/>
    <property type="evidence" value="ECO:0007669"/>
    <property type="project" value="UniProtKB-KW"/>
</dbReference>
<name>A0A4U1BT88_9GAMM</name>
<evidence type="ECO:0000256" key="9">
    <source>
        <dbReference type="SAM" id="Phobius"/>
    </source>
</evidence>
<dbReference type="OrthoDB" id="9762978at2"/>
<comment type="caution">
    <text evidence="11">The sequence shown here is derived from an EMBL/GenBank/DDBJ whole genome shotgun (WGS) entry which is preliminary data.</text>
</comment>
<feature type="transmembrane region" description="Helical" evidence="9">
    <location>
        <begin position="52"/>
        <end position="70"/>
    </location>
</feature>
<sequence length="513" mass="53847">MTRNDSPSPSPVGSTASTRKSASLIDALLPVVVLILLLALSVYLFGDDSSSGANQIALMLGGGLATLIGLKNGYRWADIEAGVTKGMSLTLGAFLILFSIGALIGTWLLAGTVPSMIYFGLQLLNPDLFYVSSCILCAVVALCIGSSWTVAATIGVALIGVATGMNLSPVITAGAIVSGAYFGDKLSPLSDTTNLAPAIAGADLFSHIRHMLWSTVPAFLVSLLLFTLLGLQDGGDFSPERLNQLTQGLEQHFALGWHLLLPLVITLGLALAKVPAFAAISIGAIVGGFWALLFQQQLIANLAAEGPTWQQNVMVIWQALYQGVSIDTGNSDLNDLVSGGGMGSMLGTVWLIMTAMYFGSVMETTGLLKRLVEGLIAAAHSGGRLIVTTIFTAFGVNVISADQYISVVMPARMFKGAYGERDLAPENLSRAIEDGGTVTSALIPWNTCGAYMHSVLGVGPLEYALYAFFNWLSPLVGIVCALFGWKVLKLPQAKAGLEQLQQRSTGNQNPASA</sequence>
<dbReference type="NCBIfam" id="TIGR00931">
    <property type="entry name" value="antiport_nhaC"/>
    <property type="match status" value="1"/>
</dbReference>
<evidence type="ECO:0000256" key="7">
    <source>
        <dbReference type="ARBA" id="ARBA00023136"/>
    </source>
</evidence>
<feature type="transmembrane region" description="Helical" evidence="9">
    <location>
        <begin position="91"/>
        <end position="110"/>
    </location>
</feature>
<organism evidence="11 12">
    <name type="scientific">Ferrimonas aestuarii</name>
    <dbReference type="NCBI Taxonomy" id="2569539"/>
    <lineage>
        <taxon>Bacteria</taxon>
        <taxon>Pseudomonadati</taxon>
        <taxon>Pseudomonadota</taxon>
        <taxon>Gammaproteobacteria</taxon>
        <taxon>Alteromonadales</taxon>
        <taxon>Ferrimonadaceae</taxon>
        <taxon>Ferrimonas</taxon>
    </lineage>
</organism>
<gene>
    <name evidence="11" type="primary">nhaC</name>
    <name evidence="11" type="ORF">FCL42_02710</name>
</gene>
<keyword evidence="2" id="KW-0813">Transport</keyword>
<keyword evidence="7 9" id="KW-0472">Membrane</keyword>
<accession>A0A4U1BT88</accession>
<evidence type="ECO:0000313" key="12">
    <source>
        <dbReference type="Proteomes" id="UP000305675"/>
    </source>
</evidence>
<feature type="transmembrane region" description="Helical" evidence="9">
    <location>
        <begin position="336"/>
        <end position="358"/>
    </location>
</feature>
<keyword evidence="5 9" id="KW-0812">Transmembrane</keyword>
<protein>
    <submittedName>
        <fullName evidence="11">Na+/H+ antiporter NhaC</fullName>
    </submittedName>
</protein>
<dbReference type="GO" id="GO:0005886">
    <property type="term" value="C:plasma membrane"/>
    <property type="evidence" value="ECO:0007669"/>
    <property type="project" value="UniProtKB-SubCell"/>
</dbReference>
<dbReference type="RefSeq" id="WP_136861824.1">
    <property type="nucleotide sequence ID" value="NZ_SWCJ01000001.1"/>
</dbReference>
<keyword evidence="4" id="KW-1003">Cell membrane</keyword>
<comment type="subcellular location">
    <subcellularLocation>
        <location evidence="1">Cell membrane</location>
        <topology evidence="1">Multi-pass membrane protein</topology>
    </subcellularLocation>
</comment>
<feature type="domain" description="Na+/H+ antiporter NhaC-like C-terminal" evidence="10">
    <location>
        <begin position="179"/>
        <end position="485"/>
    </location>
</feature>
<dbReference type="Proteomes" id="UP000305675">
    <property type="component" value="Unassembled WGS sequence"/>
</dbReference>
<dbReference type="AlphaFoldDB" id="A0A4U1BT88"/>
<evidence type="ECO:0000256" key="2">
    <source>
        <dbReference type="ARBA" id="ARBA00022448"/>
    </source>
</evidence>
<feature type="transmembrane region" description="Helical" evidence="9">
    <location>
        <begin position="463"/>
        <end position="485"/>
    </location>
</feature>